<feature type="binding site" evidence="2 3">
    <location>
        <position position="19"/>
    </location>
    <ligand>
        <name>a divalent metal cation</name>
        <dbReference type="ChEBI" id="CHEBI:60240"/>
    </ligand>
</feature>
<keyword evidence="2" id="KW-0464">Manganese</keyword>
<dbReference type="EC" id="3.1.26.4" evidence="2"/>
<organism evidence="6 7">
    <name type="scientific">Pacificimonas pallii</name>
    <dbReference type="NCBI Taxonomy" id="2827236"/>
    <lineage>
        <taxon>Bacteria</taxon>
        <taxon>Pseudomonadati</taxon>
        <taxon>Pseudomonadota</taxon>
        <taxon>Alphaproteobacteria</taxon>
        <taxon>Sphingomonadales</taxon>
        <taxon>Sphingosinicellaceae</taxon>
        <taxon>Pacificimonas</taxon>
    </lineage>
</organism>
<dbReference type="Pfam" id="PF01351">
    <property type="entry name" value="RNase_HII"/>
    <property type="match status" value="1"/>
</dbReference>
<feature type="binding site" evidence="2 3">
    <location>
        <position position="110"/>
    </location>
    <ligand>
        <name>a divalent metal cation</name>
        <dbReference type="ChEBI" id="CHEBI:60240"/>
    </ligand>
</feature>
<gene>
    <name evidence="2" type="primary">rnhB</name>
    <name evidence="6" type="ORF">KCG44_06100</name>
</gene>
<reference evidence="6 7" key="1">
    <citation type="submission" date="2021-04" db="EMBL/GenBank/DDBJ databases">
        <authorList>
            <person name="Pira H."/>
            <person name="Risdian C."/>
            <person name="Wink J."/>
        </authorList>
    </citation>
    <scope>NUCLEOTIDE SEQUENCE [LARGE SCALE GENOMIC DNA]</scope>
    <source>
        <strain evidence="6 7">WHA3</strain>
    </source>
</reference>
<dbReference type="InterPro" id="IPR024567">
    <property type="entry name" value="RNase_HII/HIII_dom"/>
</dbReference>
<evidence type="ECO:0000259" key="5">
    <source>
        <dbReference type="PROSITE" id="PS51975"/>
    </source>
</evidence>
<keyword evidence="2 3" id="KW-0540">Nuclease</keyword>
<name>A0ABS6SD63_9SPHN</name>
<comment type="cofactor">
    <cofactor evidence="2 3">
        <name>Mn(2+)</name>
        <dbReference type="ChEBI" id="CHEBI:29035"/>
    </cofactor>
    <cofactor evidence="2 3">
        <name>Mg(2+)</name>
        <dbReference type="ChEBI" id="CHEBI:18420"/>
    </cofactor>
    <text evidence="2 3">Manganese or magnesium. Binds 1 divalent metal ion per monomer in the absence of substrate. May bind a second metal ion after substrate binding.</text>
</comment>
<sequence length="205" mass="21777">MIPTYDEERGGPHPVCGVDEAGRGPLAGPVVAAAVILNPDAIPPGLADSKMLTAGKRESLFDKLMETAEVGIGEASVAEIDDINILWATMLAMERAVTALPRVPAMVLIDGNRTPRWNRPSRTLVKGDARCLSIAAASIIAKVTRDRQMQILAAAHPLYGWCSNQGYGTPQHKAALARHGATEHHRRSFAPVRMALDAAANSAAC</sequence>
<evidence type="ECO:0000256" key="2">
    <source>
        <dbReference type="HAMAP-Rule" id="MF_00052"/>
    </source>
</evidence>
<evidence type="ECO:0000256" key="4">
    <source>
        <dbReference type="RuleBase" id="RU003515"/>
    </source>
</evidence>
<comment type="similarity">
    <text evidence="2 4">Belongs to the RNase HII family.</text>
</comment>
<dbReference type="PANTHER" id="PTHR10954:SF18">
    <property type="entry name" value="RIBONUCLEASE HII"/>
    <property type="match status" value="1"/>
</dbReference>
<dbReference type="PROSITE" id="PS51975">
    <property type="entry name" value="RNASE_H_2"/>
    <property type="match status" value="1"/>
</dbReference>
<dbReference type="GO" id="GO:0004523">
    <property type="term" value="F:RNA-DNA hybrid ribonuclease activity"/>
    <property type="evidence" value="ECO:0007669"/>
    <property type="project" value="UniProtKB-EC"/>
</dbReference>
<dbReference type="NCBIfam" id="NF000595">
    <property type="entry name" value="PRK00015.1-3"/>
    <property type="match status" value="1"/>
</dbReference>
<comment type="caution">
    <text evidence="6">The sequence shown here is derived from an EMBL/GenBank/DDBJ whole genome shotgun (WGS) entry which is preliminary data.</text>
</comment>
<comment type="subcellular location">
    <subcellularLocation>
        <location evidence="1 2">Cytoplasm</location>
    </subcellularLocation>
</comment>
<evidence type="ECO:0000313" key="7">
    <source>
        <dbReference type="Proteomes" id="UP000722336"/>
    </source>
</evidence>
<keyword evidence="7" id="KW-1185">Reference proteome</keyword>
<accession>A0ABS6SD63</accession>
<keyword evidence="2 3" id="KW-0378">Hydrolase</keyword>
<dbReference type="InterPro" id="IPR022898">
    <property type="entry name" value="RNase_HII"/>
</dbReference>
<proteinExistence type="inferred from homology"/>
<feature type="domain" description="RNase H type-2" evidence="5">
    <location>
        <begin position="13"/>
        <end position="201"/>
    </location>
</feature>
<evidence type="ECO:0000313" key="6">
    <source>
        <dbReference type="EMBL" id="MBV7256357.1"/>
    </source>
</evidence>
<dbReference type="CDD" id="cd07182">
    <property type="entry name" value="RNase_HII_bacteria_HII_like"/>
    <property type="match status" value="1"/>
</dbReference>
<comment type="function">
    <text evidence="2 4">Endonuclease that specifically degrades the RNA of RNA-DNA hybrids.</text>
</comment>
<dbReference type="EMBL" id="JAGSPA010000002">
    <property type="protein sequence ID" value="MBV7256357.1"/>
    <property type="molecule type" value="Genomic_DNA"/>
</dbReference>
<keyword evidence="2 3" id="KW-0255">Endonuclease</keyword>
<dbReference type="Proteomes" id="UP000722336">
    <property type="component" value="Unassembled WGS sequence"/>
</dbReference>
<protein>
    <recommendedName>
        <fullName evidence="2">Ribonuclease HII</fullName>
        <shortName evidence="2">RNase HII</shortName>
        <ecNumber evidence="2">3.1.26.4</ecNumber>
    </recommendedName>
</protein>
<dbReference type="PANTHER" id="PTHR10954">
    <property type="entry name" value="RIBONUCLEASE H2 SUBUNIT A"/>
    <property type="match status" value="1"/>
</dbReference>
<keyword evidence="2" id="KW-0963">Cytoplasm</keyword>
<feature type="binding site" evidence="2 3">
    <location>
        <position position="20"/>
    </location>
    <ligand>
        <name>a divalent metal cation</name>
        <dbReference type="ChEBI" id="CHEBI:60240"/>
    </ligand>
</feature>
<comment type="catalytic activity">
    <reaction evidence="2 3 4">
        <text>Endonucleolytic cleavage to 5'-phosphomonoester.</text>
        <dbReference type="EC" id="3.1.26.4"/>
    </reaction>
</comment>
<dbReference type="HAMAP" id="MF_00052_B">
    <property type="entry name" value="RNase_HII_B"/>
    <property type="match status" value="1"/>
</dbReference>
<keyword evidence="2 3" id="KW-0479">Metal-binding</keyword>
<dbReference type="InterPro" id="IPR001352">
    <property type="entry name" value="RNase_HII/HIII"/>
</dbReference>
<evidence type="ECO:0000256" key="3">
    <source>
        <dbReference type="PROSITE-ProRule" id="PRU01319"/>
    </source>
</evidence>
<evidence type="ECO:0000256" key="1">
    <source>
        <dbReference type="ARBA" id="ARBA00004496"/>
    </source>
</evidence>